<name>A0A7S8FED2_9BACT</name>
<accession>A0A7S8FED2</accession>
<dbReference type="Pfam" id="PF13617">
    <property type="entry name" value="Lipoprotein_19"/>
    <property type="match status" value="1"/>
</dbReference>
<dbReference type="Proteomes" id="UP000593737">
    <property type="component" value="Chromosome"/>
</dbReference>
<organism evidence="1 2">
    <name type="scientific">Candidatus Nitrospira kreftii</name>
    <dbReference type="NCBI Taxonomy" id="2652173"/>
    <lineage>
        <taxon>Bacteria</taxon>
        <taxon>Pseudomonadati</taxon>
        <taxon>Nitrospirota</taxon>
        <taxon>Nitrospiria</taxon>
        <taxon>Nitrospirales</taxon>
        <taxon>Nitrospiraceae</taxon>
        <taxon>Nitrospira</taxon>
    </lineage>
</organism>
<sequence length="76" mass="8430">MTIMRRIMRSGVRLISTGILLWGALLATLGACTPRVEVAPSDKPITINLNVKIDHEIRLKVEKDLDEVISKDSGLF</sequence>
<dbReference type="KEGG" id="nkf:Nkreftii_002041"/>
<protein>
    <recommendedName>
        <fullName evidence="3">Lipoprotein</fullName>
    </recommendedName>
</protein>
<dbReference type="EMBL" id="CP047423">
    <property type="protein sequence ID" value="QPD04267.1"/>
    <property type="molecule type" value="Genomic_DNA"/>
</dbReference>
<evidence type="ECO:0000313" key="1">
    <source>
        <dbReference type="EMBL" id="QPD04267.1"/>
    </source>
</evidence>
<evidence type="ECO:0000313" key="2">
    <source>
        <dbReference type="Proteomes" id="UP000593737"/>
    </source>
</evidence>
<evidence type="ECO:0008006" key="3">
    <source>
        <dbReference type="Google" id="ProtNLM"/>
    </source>
</evidence>
<dbReference type="InterPro" id="IPR025985">
    <property type="entry name" value="YnbE"/>
</dbReference>
<proteinExistence type="predicted"/>
<dbReference type="AlphaFoldDB" id="A0A7S8FED2"/>
<dbReference type="PROSITE" id="PS51257">
    <property type="entry name" value="PROKAR_LIPOPROTEIN"/>
    <property type="match status" value="1"/>
</dbReference>
<gene>
    <name evidence="1" type="ORF">Nkreftii_002041</name>
</gene>
<reference evidence="1 2" key="1">
    <citation type="journal article" date="2020" name="ISME J.">
        <title>Enrichment and physiological characterization of a novel comammox Nitrospira indicates ammonium inhibition of complete nitrification.</title>
        <authorList>
            <person name="Sakoula D."/>
            <person name="Koch H."/>
            <person name="Frank J."/>
            <person name="Jetten M.S.M."/>
            <person name="van Kessel M.A.H.J."/>
            <person name="Lucker S."/>
        </authorList>
    </citation>
    <scope>NUCLEOTIDE SEQUENCE [LARGE SCALE GENOMIC DNA]</scope>
    <source>
        <strain evidence="1">Comreactor17</strain>
    </source>
</reference>